<dbReference type="EMBL" id="JACRSW010000032">
    <property type="protein sequence ID" value="MBC8558021.1"/>
    <property type="molecule type" value="Genomic_DNA"/>
</dbReference>
<dbReference type="SUPFAM" id="SSF50998">
    <property type="entry name" value="Quinoprotein alcohol dehydrogenase-like"/>
    <property type="match status" value="1"/>
</dbReference>
<dbReference type="InterPro" id="IPR035897">
    <property type="entry name" value="Toll_tir_struct_dom_sf"/>
</dbReference>
<evidence type="ECO:0000259" key="2">
    <source>
        <dbReference type="PROSITE" id="PS50104"/>
    </source>
</evidence>
<feature type="transmembrane region" description="Helical" evidence="1">
    <location>
        <begin position="184"/>
        <end position="203"/>
    </location>
</feature>
<dbReference type="RefSeq" id="WP_249305489.1">
    <property type="nucleotide sequence ID" value="NZ_JACRSW010000032.1"/>
</dbReference>
<dbReference type="SUPFAM" id="SSF52200">
    <property type="entry name" value="Toll/Interleukin receptor TIR domain"/>
    <property type="match status" value="1"/>
</dbReference>
<sequence>MKYAAFISYRHGGIDEKVGMQIQHDLERYKIPSKIAKSIGKKSLGKVFRDADDLRAASDLSAIIRAGIDESEYLIVICTKRYQKSVWCMEEIEYFLETRDREHIIVVLVEGEPQESFPEILTHIERDGKIVAIEPLAVDVRAETEKQILKNVTKEKLRYISQMLDMDYDDLKQRQKERQRKRNAILAGIVFAGVAVFASVVSYKNVQLNTAYDSLDHSMQQTLKGQSYYLSEYSNTAYLNGDRATAALLALKALPKNLEEPDRPFVPSVMRSLSSALGVYDFSSGYQPDKVYDFNTEAYHTKVTISKKGTYLVIERYQAAANNMLNGKAYIYRIDNRKLVQCVNLDDISKTAIHTSSHMACLTNDEKIFYYLGKDGLCAMDLKSGKELFTGQKGCQMVLSEQNDVISVYDDDTATLYSYATDGRLQAQTALSAQKKYALYCISPDSSIAVLSQDAKDGVGILLADTSNGGTLFVDKSESCSQISFINDHSLCFVRQDTQMGKSHIVVYDLNENADDYLVDSERSSIGTIAMSGNETCFFYVDKDVCEVSNKTGKVIWKNTYSSDVTSVKAQGNYLMVTLKNGQSYFYNSKKHLLINQSAGNEENFYAMALNEDYACSADFWGKNIRLYSNKKKTRKDVTTKEIITNTTQRPEKWYTASSNGKTILLDFKNGMQDTVKTFRADTLEMIGSTTLKDMDYESFNNLSVSAENDKYISIQDYAYGANAHFNAKTMKKVFSYDEDSYYFYNDDRSLITIAQKNELVTYDAATGKVKKKTAIPDAYDRGLQVGDYTIFGNDKKIAIRKKGKKDVILKDAVIYTSNEKQKLLCYRSVDAGKWYVYSLEKGKIISQGKAGTFACTIFFDDGTYFLNDYNAVYDARSGKKVLDISDISTGVYGVYTNKKIPYFVVWYQSGESDANGKSSGSNMAYLYNKKHPEEIVASIPNFVAMAEDGSVITFDGDHTLYKTPLYSEKELLQKGNEFVKGMKLTKEQKEKYHLFTE</sequence>
<accession>A0ABR7MW48</accession>
<dbReference type="InterPro" id="IPR000157">
    <property type="entry name" value="TIR_dom"/>
</dbReference>
<reference evidence="3 4" key="1">
    <citation type="submission" date="2020-08" db="EMBL/GenBank/DDBJ databases">
        <title>Genome public.</title>
        <authorList>
            <person name="Liu C."/>
            <person name="Sun Q."/>
        </authorList>
    </citation>
    <scope>NUCLEOTIDE SEQUENCE [LARGE SCALE GENOMIC DNA]</scope>
    <source>
        <strain evidence="3 4">BX3</strain>
    </source>
</reference>
<feature type="domain" description="TIR" evidence="2">
    <location>
        <begin position="1"/>
        <end position="156"/>
    </location>
</feature>
<dbReference type="PROSITE" id="PS50104">
    <property type="entry name" value="TIR"/>
    <property type="match status" value="1"/>
</dbReference>
<evidence type="ECO:0000313" key="4">
    <source>
        <dbReference type="Proteomes" id="UP000637513"/>
    </source>
</evidence>
<comment type="caution">
    <text evidence="3">The sequence shown here is derived from an EMBL/GenBank/DDBJ whole genome shotgun (WGS) entry which is preliminary data.</text>
</comment>
<keyword evidence="3" id="KW-0675">Receptor</keyword>
<dbReference type="Gene3D" id="2.130.10.10">
    <property type="entry name" value="YVTN repeat-like/Quinoprotein amine dehydrogenase"/>
    <property type="match status" value="2"/>
</dbReference>
<gene>
    <name evidence="3" type="ORF">H8700_09910</name>
</gene>
<dbReference type="InterPro" id="IPR015943">
    <property type="entry name" value="WD40/YVTN_repeat-like_dom_sf"/>
</dbReference>
<dbReference type="InterPro" id="IPR011044">
    <property type="entry name" value="Quino_amine_DH_bsu"/>
</dbReference>
<keyword evidence="1" id="KW-0812">Transmembrane</keyword>
<dbReference type="Proteomes" id="UP000637513">
    <property type="component" value="Unassembled WGS sequence"/>
</dbReference>
<keyword evidence="1" id="KW-1133">Transmembrane helix</keyword>
<protein>
    <submittedName>
        <fullName evidence="3">Toll/interleukin-1 receptor domain-containing protein</fullName>
    </submittedName>
</protein>
<organism evidence="3 4">
    <name type="scientific">Jutongia hominis</name>
    <dbReference type="NCBI Taxonomy" id="2763664"/>
    <lineage>
        <taxon>Bacteria</taxon>
        <taxon>Bacillati</taxon>
        <taxon>Bacillota</taxon>
        <taxon>Clostridia</taxon>
        <taxon>Lachnospirales</taxon>
        <taxon>Lachnospiraceae</taxon>
        <taxon>Jutongia</taxon>
    </lineage>
</organism>
<keyword evidence="4" id="KW-1185">Reference proteome</keyword>
<keyword evidence="1" id="KW-0472">Membrane</keyword>
<dbReference type="InterPro" id="IPR011047">
    <property type="entry name" value="Quinoprotein_ADH-like_sf"/>
</dbReference>
<dbReference type="SUPFAM" id="SSF50969">
    <property type="entry name" value="YVTN repeat-like/Quinoprotein amine dehydrogenase"/>
    <property type="match status" value="1"/>
</dbReference>
<proteinExistence type="predicted"/>
<dbReference type="Gene3D" id="3.40.50.10140">
    <property type="entry name" value="Toll/interleukin-1 receptor homology (TIR) domain"/>
    <property type="match status" value="1"/>
</dbReference>
<name>A0ABR7MW48_9FIRM</name>
<dbReference type="Pfam" id="PF13676">
    <property type="entry name" value="TIR_2"/>
    <property type="match status" value="1"/>
</dbReference>
<evidence type="ECO:0000313" key="3">
    <source>
        <dbReference type="EMBL" id="MBC8558021.1"/>
    </source>
</evidence>
<evidence type="ECO:0000256" key="1">
    <source>
        <dbReference type="SAM" id="Phobius"/>
    </source>
</evidence>